<evidence type="ECO:0000313" key="2">
    <source>
        <dbReference type="Proteomes" id="UP000248536"/>
    </source>
</evidence>
<dbReference type="EMBL" id="CP030104">
    <property type="protein sequence ID" value="AWX45994.1"/>
    <property type="molecule type" value="Genomic_DNA"/>
</dbReference>
<proteinExistence type="predicted"/>
<dbReference type="KEGG" id="spon:HME9304_03026"/>
<dbReference type="InterPro" id="IPR043869">
    <property type="entry name" value="DUF5829"/>
</dbReference>
<evidence type="ECO:0000313" key="1">
    <source>
        <dbReference type="EMBL" id="AWX45994.1"/>
    </source>
</evidence>
<dbReference type="Pfam" id="PF19147">
    <property type="entry name" value="DUF5829"/>
    <property type="match status" value="1"/>
</dbReference>
<accession>A0A2Z4LWV1</accession>
<sequence length="317" mass="36311">MNVRELSYLVIVLLLTSCQEKVRKSYDASIVDREKIDEAFNHNVSQVSFNHLYVVLDSVTYSQFTQHDFLKETYSSIDGGLPDFKAVDDRTTSCYLRGHKHFIELLGPNNEYNEPVGKSGIGFALRNKGEHFHLGVTPKLKQTGKPYLNFSETVEVPLRKENITWFKAFYSPTSRTSLHTWYAFYNPAFLDGLHQKEHREYSREAFLKVSYSKKQLFEGITGIIMTCTLKDYKRIAQEMRQLGCKLLSKKDKSLKIASGDISITITPSDTIAFSRINEIHCSLNTADTSITKLGNLTISNMGNQSIWNLKNLYKDYP</sequence>
<dbReference type="PROSITE" id="PS51257">
    <property type="entry name" value="PROKAR_LIPOPROTEIN"/>
    <property type="match status" value="1"/>
</dbReference>
<organism evidence="1 2">
    <name type="scientific">Flagellimonas maritima</name>
    <dbReference type="NCBI Taxonomy" id="1383885"/>
    <lineage>
        <taxon>Bacteria</taxon>
        <taxon>Pseudomonadati</taxon>
        <taxon>Bacteroidota</taxon>
        <taxon>Flavobacteriia</taxon>
        <taxon>Flavobacteriales</taxon>
        <taxon>Flavobacteriaceae</taxon>
        <taxon>Flagellimonas</taxon>
    </lineage>
</organism>
<gene>
    <name evidence="1" type="ORF">HME9304_03026</name>
</gene>
<dbReference type="RefSeq" id="WP_112379330.1">
    <property type="nucleotide sequence ID" value="NZ_CP030104.1"/>
</dbReference>
<name>A0A2Z4LWV1_9FLAO</name>
<dbReference type="OrthoDB" id="1156513at2"/>
<dbReference type="AlphaFoldDB" id="A0A2Z4LWV1"/>
<reference evidence="1 2" key="1">
    <citation type="submission" date="2018-06" db="EMBL/GenBank/DDBJ databases">
        <title>Spongiibacterium sp. HME9304 Genome sequencing and assembly.</title>
        <authorList>
            <person name="Kang H."/>
            <person name="Kim H."/>
            <person name="Joh K."/>
        </authorList>
    </citation>
    <scope>NUCLEOTIDE SEQUENCE [LARGE SCALE GENOMIC DNA]</scope>
    <source>
        <strain evidence="1 2">HME9304</strain>
    </source>
</reference>
<keyword evidence="2" id="KW-1185">Reference proteome</keyword>
<protein>
    <submittedName>
        <fullName evidence="1">Uncharacterized protein</fullName>
    </submittedName>
</protein>
<dbReference type="Proteomes" id="UP000248536">
    <property type="component" value="Chromosome"/>
</dbReference>